<dbReference type="PANTHER" id="PTHR42978:SF7">
    <property type="entry name" value="METALLO-HYDROLASE RV2300C-RELATED"/>
    <property type="match status" value="1"/>
</dbReference>
<evidence type="ECO:0000313" key="8">
    <source>
        <dbReference type="Proteomes" id="UP000245380"/>
    </source>
</evidence>
<dbReference type="InterPro" id="IPR051013">
    <property type="entry name" value="MBL_superfamily_lactonases"/>
</dbReference>
<evidence type="ECO:0000256" key="2">
    <source>
        <dbReference type="ARBA" id="ARBA00007749"/>
    </source>
</evidence>
<protein>
    <submittedName>
        <fullName evidence="7">N-acyl homoserine lactonase family protein</fullName>
    </submittedName>
</protein>
<comment type="cofactor">
    <cofactor evidence="1">
        <name>Zn(2+)</name>
        <dbReference type="ChEBI" id="CHEBI:29105"/>
    </cofactor>
</comment>
<dbReference type="EMBL" id="MPDK01000028">
    <property type="protein sequence ID" value="PWI56737.1"/>
    <property type="molecule type" value="Genomic_DNA"/>
</dbReference>
<evidence type="ECO:0000259" key="6">
    <source>
        <dbReference type="SMART" id="SM00849"/>
    </source>
</evidence>
<dbReference type="SMART" id="SM00849">
    <property type="entry name" value="Lactamase_B"/>
    <property type="match status" value="1"/>
</dbReference>
<dbReference type="SUPFAM" id="SSF56281">
    <property type="entry name" value="Metallo-hydrolase/oxidoreductase"/>
    <property type="match status" value="1"/>
</dbReference>
<accession>A0A2U3D633</accession>
<keyword evidence="8" id="KW-1185">Reference proteome</keyword>
<reference evidence="7 8" key="1">
    <citation type="submission" date="2016-11" db="EMBL/GenBank/DDBJ databases">
        <title>Comparative genomics of Acidibacillus ferroxidans species.</title>
        <authorList>
            <person name="Oliveira G."/>
            <person name="Nunes G."/>
            <person name="Oliveira R."/>
            <person name="Araujo F."/>
            <person name="Salim A."/>
            <person name="Scholte L."/>
            <person name="Morais D."/>
            <person name="Nancucheo I."/>
            <person name="Johnson D.B."/>
            <person name="Grail B."/>
            <person name="Bittencourt J."/>
            <person name="Valadares R."/>
        </authorList>
    </citation>
    <scope>NUCLEOTIDE SEQUENCE [LARGE SCALE GENOMIC DNA]</scope>
    <source>
        <strain evidence="7 8">Y002</strain>
    </source>
</reference>
<proteinExistence type="inferred from homology"/>
<evidence type="ECO:0000256" key="5">
    <source>
        <dbReference type="ARBA" id="ARBA00022833"/>
    </source>
</evidence>
<dbReference type="GO" id="GO:0016787">
    <property type="term" value="F:hydrolase activity"/>
    <property type="evidence" value="ECO:0007669"/>
    <property type="project" value="UniProtKB-KW"/>
</dbReference>
<dbReference type="PANTHER" id="PTHR42978">
    <property type="entry name" value="QUORUM-QUENCHING LACTONASE YTNP-RELATED-RELATED"/>
    <property type="match status" value="1"/>
</dbReference>
<comment type="caution">
    <text evidence="7">The sequence shown here is derived from an EMBL/GenBank/DDBJ whole genome shotgun (WGS) entry which is preliminary data.</text>
</comment>
<comment type="similarity">
    <text evidence="2">Belongs to the metallo-beta-lactamase superfamily.</text>
</comment>
<evidence type="ECO:0000256" key="3">
    <source>
        <dbReference type="ARBA" id="ARBA00022723"/>
    </source>
</evidence>
<dbReference type="Pfam" id="PF00753">
    <property type="entry name" value="Lactamase_B"/>
    <property type="match status" value="1"/>
</dbReference>
<name>A0A2U3D633_SULT2</name>
<dbReference type="InterPro" id="IPR036866">
    <property type="entry name" value="RibonucZ/Hydroxyglut_hydro"/>
</dbReference>
<gene>
    <name evidence="7" type="ORF">BM613_12240</name>
</gene>
<evidence type="ECO:0000256" key="4">
    <source>
        <dbReference type="ARBA" id="ARBA00022801"/>
    </source>
</evidence>
<dbReference type="AlphaFoldDB" id="A0A2U3D633"/>
<sequence>MRIHAIETGVVSIKTRQRQGVGSTGRRLNTLLDNMWTEWLPIYCWVVEHPEGIIVIDTGETARTCSPSYFPRWHPYFRFGVRMRVEPEQEVGPQMKKLGLSINDVRWTIMTHLHTDHSGGISYFPRSEFLVSRQEYKSSVGLKGKLRGYLSDHFPNWFEPRIIDYTSGEYGIFRTGYTVTEAADVLVIPTPGHTLGHQSVIIRDGEITYLFAGDTSYTEQLMIDRNIDGVSPSSRLAQDTLARIHEFICTEPTVYLPSHDPLSKQRLVQKIPTTIFKL</sequence>
<dbReference type="Gene3D" id="3.60.15.10">
    <property type="entry name" value="Ribonuclease Z/Hydroxyacylglutathione hydrolase-like"/>
    <property type="match status" value="1"/>
</dbReference>
<dbReference type="GO" id="GO:0046872">
    <property type="term" value="F:metal ion binding"/>
    <property type="evidence" value="ECO:0007669"/>
    <property type="project" value="UniProtKB-KW"/>
</dbReference>
<dbReference type="InterPro" id="IPR001279">
    <property type="entry name" value="Metallo-B-lactamas"/>
</dbReference>
<evidence type="ECO:0000256" key="1">
    <source>
        <dbReference type="ARBA" id="ARBA00001947"/>
    </source>
</evidence>
<evidence type="ECO:0000313" key="7">
    <source>
        <dbReference type="EMBL" id="PWI56737.1"/>
    </source>
</evidence>
<dbReference type="OrthoDB" id="333278at2"/>
<dbReference type="Proteomes" id="UP000245380">
    <property type="component" value="Unassembled WGS sequence"/>
</dbReference>
<keyword evidence="4" id="KW-0378">Hydrolase</keyword>
<organism evidence="7 8">
    <name type="scientific">Sulfoacidibacillus thermotolerans</name>
    <name type="common">Acidibacillus sulfuroxidans</name>
    <dbReference type="NCBI Taxonomy" id="1765684"/>
    <lineage>
        <taxon>Bacteria</taxon>
        <taxon>Bacillati</taxon>
        <taxon>Bacillota</taxon>
        <taxon>Bacilli</taxon>
        <taxon>Bacillales</taxon>
        <taxon>Alicyclobacillaceae</taxon>
        <taxon>Sulfoacidibacillus</taxon>
    </lineage>
</organism>
<feature type="domain" description="Metallo-beta-lactamase" evidence="6">
    <location>
        <begin position="41"/>
        <end position="259"/>
    </location>
</feature>
<keyword evidence="3" id="KW-0479">Metal-binding</keyword>
<keyword evidence="5" id="KW-0862">Zinc</keyword>
<dbReference type="CDD" id="cd07729">
    <property type="entry name" value="AHL_lactonase_MBL-fold"/>
    <property type="match status" value="1"/>
</dbReference>